<proteinExistence type="predicted"/>
<accession>A0A1J4T7W0</accession>
<dbReference type="Proteomes" id="UP000182860">
    <property type="component" value="Unassembled WGS sequence"/>
</dbReference>
<evidence type="ECO:0000313" key="1">
    <source>
        <dbReference type="EMBL" id="OIO07584.1"/>
    </source>
</evidence>
<organism evidence="1 2">
    <name type="scientific">Candidatus Falkowbacteria bacterium CG1_02_41_21</name>
    <dbReference type="NCBI Taxonomy" id="1805147"/>
    <lineage>
        <taxon>Bacteria</taxon>
        <taxon>Candidatus Falkowiibacteriota</taxon>
    </lineage>
</organism>
<dbReference type="AlphaFoldDB" id="A0A1J4T7W0"/>
<name>A0A1J4T7W0_9BACT</name>
<dbReference type="EMBL" id="MNUV01000033">
    <property type="protein sequence ID" value="OIO07584.1"/>
    <property type="molecule type" value="Genomic_DNA"/>
</dbReference>
<reference evidence="1 2" key="1">
    <citation type="journal article" date="2016" name="Environ. Microbiol.">
        <title>Genomic resolution of a cold subsurface aquifer community provides metabolic insights for novel microbes adapted to high CO concentrations.</title>
        <authorList>
            <person name="Probst A.J."/>
            <person name="Castelle C.J."/>
            <person name="Singh A."/>
            <person name="Brown C.T."/>
            <person name="Anantharaman K."/>
            <person name="Sharon I."/>
            <person name="Hug L.A."/>
            <person name="Burstein D."/>
            <person name="Emerson J.B."/>
            <person name="Thomas B.C."/>
            <person name="Banfield J.F."/>
        </authorList>
    </citation>
    <scope>NUCLEOTIDE SEQUENCE [LARGE SCALE GENOMIC DNA]</scope>
    <source>
        <strain evidence="1">CG1_02_41_21</strain>
    </source>
</reference>
<protein>
    <submittedName>
        <fullName evidence="1">Uncharacterized protein</fullName>
    </submittedName>
</protein>
<comment type="caution">
    <text evidence="1">The sequence shown here is derived from an EMBL/GenBank/DDBJ whole genome shotgun (WGS) entry which is preliminary data.</text>
</comment>
<sequence length="279" mass="31197">MENTIEAPTPEKIKIQAVNLLEKLKQGVNFAEVMKSLPEEAYAHKGKCACCSDGRFEPEDNKMEKAGLAGQGILLLFSLDELKTFVETMRNNPDKPEAIASHVACGAAGLVLKELQARLAKKESIESILVWLGINNLPETADELGKIFTKRLAEEVGSDYYHMEMQESHDHNESGIIVSSIDFDERFIKVPGQQFFNSSSAQFGVSDEYLKTELTKLTEIAFHHGKMGMESAKYNPADNFYLLIISDKSQADRLQRIASEVSFNPDFSGKIRVKIFVKK</sequence>
<evidence type="ECO:0000313" key="2">
    <source>
        <dbReference type="Proteomes" id="UP000182860"/>
    </source>
</evidence>
<gene>
    <name evidence="1" type="ORF">AUJ35_01765</name>
</gene>